<accession>A0ABZ0URV6</accession>
<keyword evidence="1" id="KW-0472">Membrane</keyword>
<sequence length="252" mass="28903">MIKTKYYLWLILLSIIIIALFAFYNYQQITLGLGKSTSFLKFKSNSEIPEKSGFLTQVRSILHIGEDRNITPTQDITAEIEQSPTVASEPKSIISSIIDNIPGYAAAAPTPELNSNPILDSAINISHSKELSNYRRHLADAQYLVINFLQDKSYLKQLNQLNMQEFPPEIKAIIEDFTEYDKNYLFVDNNTNYEKIFPVKPNLVERVIKITKKSDKLKNKEALKTKIISNLEIFINFIYSEESQNILMNKGK</sequence>
<evidence type="ECO:0000256" key="1">
    <source>
        <dbReference type="SAM" id="Phobius"/>
    </source>
</evidence>
<feature type="transmembrane region" description="Helical" evidence="1">
    <location>
        <begin position="6"/>
        <end position="26"/>
    </location>
</feature>
<protein>
    <submittedName>
        <fullName evidence="2">Uncharacterized protein</fullName>
    </submittedName>
</protein>
<keyword evidence="3" id="KW-1185">Reference proteome</keyword>
<organism evidence="2 3">
    <name type="scientific">Candidatus Trichorickettsia mobilis</name>
    <dbReference type="NCBI Taxonomy" id="1346319"/>
    <lineage>
        <taxon>Bacteria</taxon>
        <taxon>Pseudomonadati</taxon>
        <taxon>Pseudomonadota</taxon>
        <taxon>Alphaproteobacteria</taxon>
        <taxon>Rickettsiales</taxon>
        <taxon>Rickettsiaceae</taxon>
        <taxon>Rickettsieae</taxon>
        <taxon>Candidatus Trichorickettsia</taxon>
    </lineage>
</organism>
<evidence type="ECO:0000313" key="2">
    <source>
        <dbReference type="EMBL" id="WPY00346.1"/>
    </source>
</evidence>
<dbReference type="Proteomes" id="UP001326613">
    <property type="component" value="Chromosome"/>
</dbReference>
<gene>
    <name evidence="2" type="ORF">Trichorick_00218</name>
</gene>
<evidence type="ECO:0000313" key="3">
    <source>
        <dbReference type="Proteomes" id="UP001326613"/>
    </source>
</evidence>
<dbReference type="RefSeq" id="WP_323738423.1">
    <property type="nucleotide sequence ID" value="NZ_CP112932.1"/>
</dbReference>
<dbReference type="EMBL" id="CP112932">
    <property type="protein sequence ID" value="WPY00346.1"/>
    <property type="molecule type" value="Genomic_DNA"/>
</dbReference>
<name>A0ABZ0URV6_9RICK</name>
<keyword evidence="1" id="KW-0812">Transmembrane</keyword>
<reference evidence="2 3" key="1">
    <citation type="submission" date="2022-10" db="EMBL/GenBank/DDBJ databases">
        <title>Host association and intracellularity evolved multiple times independently in the Rickettsiales.</title>
        <authorList>
            <person name="Castelli M."/>
            <person name="Nardi T."/>
            <person name="Gammuto L."/>
            <person name="Bellinzona G."/>
            <person name="Sabaneyeva E."/>
            <person name="Potekhin A."/>
            <person name="Serra V."/>
            <person name="Petroni G."/>
            <person name="Sassera D."/>
        </authorList>
    </citation>
    <scope>NUCLEOTIDE SEQUENCE [LARGE SCALE GENOMIC DNA]</scope>
    <source>
        <strain evidence="2 3">Kr 154-4</strain>
    </source>
</reference>
<proteinExistence type="predicted"/>
<keyword evidence="1" id="KW-1133">Transmembrane helix</keyword>